<reference evidence="1" key="1">
    <citation type="submission" date="2022-12" db="EMBL/GenBank/DDBJ databases">
        <title>Paracoccus sp. EF6 isolated from a lake water.</title>
        <authorList>
            <person name="Liu H."/>
        </authorList>
    </citation>
    <scope>NUCLEOTIDE SEQUENCE</scope>
    <source>
        <strain evidence="1">EF6</strain>
    </source>
</reference>
<comment type="caution">
    <text evidence="1">The sequence shown here is derived from an EMBL/GenBank/DDBJ whole genome shotgun (WGS) entry which is preliminary data.</text>
</comment>
<dbReference type="RefSeq" id="WP_268944187.1">
    <property type="nucleotide sequence ID" value="NZ_JAPTYD010000067.1"/>
</dbReference>
<keyword evidence="2" id="KW-1185">Reference proteome</keyword>
<evidence type="ECO:0000313" key="2">
    <source>
        <dbReference type="Proteomes" id="UP001149822"/>
    </source>
</evidence>
<dbReference type="EMBL" id="JAPTYD010000067">
    <property type="protein sequence ID" value="MCZ0964091.1"/>
    <property type="molecule type" value="Genomic_DNA"/>
</dbReference>
<accession>A0ABT4JC79</accession>
<protein>
    <submittedName>
        <fullName evidence="1">Uncharacterized protein</fullName>
    </submittedName>
</protein>
<dbReference type="Proteomes" id="UP001149822">
    <property type="component" value="Unassembled WGS sequence"/>
</dbReference>
<evidence type="ECO:0000313" key="1">
    <source>
        <dbReference type="EMBL" id="MCZ0964091.1"/>
    </source>
</evidence>
<sequence>MTIAKLTLQGMKQIAGEVVAGVDYVLYQAATALEAGPVKSCHSAQLVIGDKMECALVTNYRTTEQGGCEITLRRIAPAA</sequence>
<gene>
    <name evidence="1" type="ORF">OU682_21110</name>
</gene>
<proteinExistence type="predicted"/>
<name>A0ABT4JC79_9RHOB</name>
<organism evidence="1 2">
    <name type="scientific">Paracoccus benzoatiresistens</name>
    <dbReference type="NCBI Taxonomy" id="2997341"/>
    <lineage>
        <taxon>Bacteria</taxon>
        <taxon>Pseudomonadati</taxon>
        <taxon>Pseudomonadota</taxon>
        <taxon>Alphaproteobacteria</taxon>
        <taxon>Rhodobacterales</taxon>
        <taxon>Paracoccaceae</taxon>
        <taxon>Paracoccus</taxon>
    </lineage>
</organism>